<accession>A0A9P8PNS6</accession>
<evidence type="ECO:0000313" key="2">
    <source>
        <dbReference type="Proteomes" id="UP000788993"/>
    </source>
</evidence>
<gene>
    <name evidence="1" type="ORF">OGATHE_001647</name>
</gene>
<dbReference type="AlphaFoldDB" id="A0A9P8PNS6"/>
<evidence type="ECO:0000313" key="1">
    <source>
        <dbReference type="EMBL" id="KAH3675307.1"/>
    </source>
</evidence>
<reference evidence="1" key="2">
    <citation type="submission" date="2021-01" db="EMBL/GenBank/DDBJ databases">
        <authorList>
            <person name="Schikora-Tamarit M.A."/>
        </authorList>
    </citation>
    <scope>NUCLEOTIDE SEQUENCE</scope>
    <source>
        <strain evidence="1">NCAIM Y.01608</strain>
    </source>
</reference>
<comment type="caution">
    <text evidence="1">The sequence shown here is derived from an EMBL/GenBank/DDBJ whole genome shotgun (WGS) entry which is preliminary data.</text>
</comment>
<keyword evidence="2" id="KW-1185">Reference proteome</keyword>
<dbReference type="Proteomes" id="UP000788993">
    <property type="component" value="Unassembled WGS sequence"/>
</dbReference>
<proteinExistence type="predicted"/>
<protein>
    <submittedName>
        <fullName evidence="1">Uncharacterized protein</fullName>
    </submittedName>
</protein>
<reference evidence="1" key="1">
    <citation type="journal article" date="2021" name="Open Biol.">
        <title>Shared evolutionary footprints suggest mitochondrial oxidative damage underlies multiple complex I losses in fungi.</title>
        <authorList>
            <person name="Schikora-Tamarit M.A."/>
            <person name="Marcet-Houben M."/>
            <person name="Nosek J."/>
            <person name="Gabaldon T."/>
        </authorList>
    </citation>
    <scope>NUCLEOTIDE SEQUENCE</scope>
    <source>
        <strain evidence="1">NCAIM Y.01608</strain>
    </source>
</reference>
<organism evidence="1 2">
    <name type="scientific">Ogataea polymorpha</name>
    <dbReference type="NCBI Taxonomy" id="460523"/>
    <lineage>
        <taxon>Eukaryota</taxon>
        <taxon>Fungi</taxon>
        <taxon>Dikarya</taxon>
        <taxon>Ascomycota</taxon>
        <taxon>Saccharomycotina</taxon>
        <taxon>Pichiomycetes</taxon>
        <taxon>Pichiales</taxon>
        <taxon>Pichiaceae</taxon>
        <taxon>Ogataea</taxon>
    </lineage>
</organism>
<name>A0A9P8PNS6_9ASCO</name>
<sequence>MNDPESVTGEIEVRVNPAARAALVTASILAEADSDSNDGTNVEIEIRPGNSTVLCEVCASMLDTSRLRFLAMASIKSLAFLTLVTRGTA</sequence>
<dbReference type="EMBL" id="JAEUBD010000382">
    <property type="protein sequence ID" value="KAH3675307.1"/>
    <property type="molecule type" value="Genomic_DNA"/>
</dbReference>